<protein>
    <submittedName>
        <fullName evidence="1">PEP-CTERM sorting domain-containing protein</fullName>
    </submittedName>
</protein>
<name>A0AAE9ZUF9_9BACT</name>
<dbReference type="RefSeq" id="WP_330930851.1">
    <property type="nucleotide sequence ID" value="NZ_CP119075.1"/>
</dbReference>
<dbReference type="EMBL" id="CP119075">
    <property type="protein sequence ID" value="WED64516.1"/>
    <property type="molecule type" value="Genomic_DNA"/>
</dbReference>
<sequence>MPIRILILFIVTCTSSLRAITLDVEWLIGSGSWNTGINWAGSILPTGTDSAVIDPLGSFSLVVTVDATTVVNDLQIGSNDTVSITNANSLTFDASSDSSVLNLLTNASLSLSSAGSLTNLIVSGGTLQVTGAGAINLSNSSANRIQGVSGSDVLNNQALIQGAGHLGNDSLTLVNSGTVSALYATNLVVNPDDTGGFTNTGTLQAAANANLQLTDGTFTNTVGQILAQNGATVLLNSGVTIVGGTLGTSGSGIIQTTGTNSLSGSINLSSGSTLRVLNASSLNLADTFTNSGTLELSSSGSLTNLIIASGGATLAGGTVALSNSSANRILSAVAGAHLTNACTIQGAGQLSVDTLQVTNTGTITALYSTALSIDPDDGTGFTNSGTINTAAGGVLTLLDGTFTNTNNIGTTDGTLNLGGGATISGGNLFSSGTGQIINVGSNILAGLTIPGGSVLKIPNATNLTLDGNITNHGAIEVTSSGAFTNLIVSSGGTTLSGTGTITFSGNPARIMGSGTPTLTNQTNTLRGYGSIGADDITIINQATIEANSSGNTLTIDPHDTGGLTNTGTLQSVNGGTLALSDGTFTNTSALIRAQSGSHLGVTSATIEGGNVDLGPSAQLELTSATLSNTQVTTATNSLISVNTGSSTLGGTVNLSATTELEILNTGTLILPSTGTYVNTGSITLNSGGSLTNLIVDGGNVSLSGGGSLVLENHPGNRIYGTNGGRLINNNNTISGGGQLGLNLMGFTNHGTVVANDATALVVDVSTDGLTNTGTLRADAGSTLSLSGSIVANAGGTLSTNGTGAIFSISDSAVTGGTLDSSIGGSLRSSGANTFDGITLTAASTLTILNASTATFASTLNNVGTVSLESSGSLTNFVIDSAGLSLSGGGTIALGARSANRIYGSSAGTTLTNLDNTVSGSGQLGVNVLQIDNRATIEATDSTVALTIDPSGTGVANQGTLQARNGATLVLSDGDFSNNTGTIKALDTARVEFSGVNIAGGQLQSAATAGLFNTSNSNYTNVSFDSETTFNIQNATTATFDGTLHNPGTVNLLSSGSLTNLVAGPGGLTLTGGGTITLSATGDRIFGSTASTTLTVQDQTLAGYGQLGVNQLHLVNQDTITANVSGQTLQLQLSNGLTNTGTIRAQSGGTLLLLGTNVTNTGGNLTADSGSDISLAGSTIHDGTLTGPVNFSGAASTLDGVTISTGSLLTVPNTISVYLKNSINHQGTFAITSSGSFTNLVIDAAGATLTGSGGTTQLTGTAARIYGADSATTLTVDSDQTIRGGGQLGANQLHLVNHGTITADSTTALTVDLSNPLNNSGTLEASGSGGLIFNDALNNNHNLIVRDDSSLTLGGHTFTQNTGEIEIEGGSFTAGTININGGSFNGHGSVFGPTTFAAATFSPHEGTLNFDSILTLNSDTTIRIEIGGTNATTDYGNVLADTLALSGDLQVRFTNSFQDTILATDTFTLFTATTGLTGTFDNLPIGTRLTSFDGLGSYAVTYHPLSVTLSDFQPIPEPSTWALMMTGGFMLILRNRRHRRP</sequence>
<organism evidence="1 2">
    <name type="scientific">Synoicihabitans lomoniglobus</name>
    <dbReference type="NCBI Taxonomy" id="2909285"/>
    <lineage>
        <taxon>Bacteria</taxon>
        <taxon>Pseudomonadati</taxon>
        <taxon>Verrucomicrobiota</taxon>
        <taxon>Opitutia</taxon>
        <taxon>Opitutales</taxon>
        <taxon>Opitutaceae</taxon>
        <taxon>Synoicihabitans</taxon>
    </lineage>
</organism>
<dbReference type="Proteomes" id="UP001218638">
    <property type="component" value="Chromosome"/>
</dbReference>
<evidence type="ECO:0000313" key="2">
    <source>
        <dbReference type="Proteomes" id="UP001218638"/>
    </source>
</evidence>
<keyword evidence="2" id="KW-1185">Reference proteome</keyword>
<proteinExistence type="predicted"/>
<dbReference type="InterPro" id="IPR013424">
    <property type="entry name" value="Ice-binding_C"/>
</dbReference>
<gene>
    <name evidence="1" type="ORF">PXH66_19420</name>
</gene>
<reference evidence="1" key="1">
    <citation type="submission" date="2023-03" db="EMBL/GenBank/DDBJ databases">
        <title>Lomoglobus Profundus gen. nov., sp. nov., a novel member of the phylum Verrucomicrobia, isolated from deep-marine sediment of South China Sea.</title>
        <authorList>
            <person name="Ahmad T."/>
            <person name="Ishaq S.E."/>
            <person name="Wang F."/>
        </authorList>
    </citation>
    <scope>NUCLEOTIDE SEQUENCE</scope>
    <source>
        <strain evidence="1">LMO-M01</strain>
    </source>
</reference>
<dbReference type="InterPro" id="IPR011050">
    <property type="entry name" value="Pectin_lyase_fold/virulence"/>
</dbReference>
<evidence type="ECO:0000313" key="1">
    <source>
        <dbReference type="EMBL" id="WED64516.1"/>
    </source>
</evidence>
<dbReference type="NCBIfam" id="TIGR02595">
    <property type="entry name" value="PEP_CTERM"/>
    <property type="match status" value="1"/>
</dbReference>
<accession>A0AAE9ZUF9</accession>
<dbReference type="SUPFAM" id="SSF51126">
    <property type="entry name" value="Pectin lyase-like"/>
    <property type="match status" value="1"/>
</dbReference>
<dbReference type="KEGG" id="slom:PXH66_19420"/>